<dbReference type="RefSeq" id="WP_380542082.1">
    <property type="nucleotide sequence ID" value="NZ_JBHFAB010000028.1"/>
</dbReference>
<organism evidence="4 5">
    <name type="scientific">Streptacidiphilus cavernicola</name>
    <dbReference type="NCBI Taxonomy" id="3342716"/>
    <lineage>
        <taxon>Bacteria</taxon>
        <taxon>Bacillati</taxon>
        <taxon>Actinomycetota</taxon>
        <taxon>Actinomycetes</taxon>
        <taxon>Kitasatosporales</taxon>
        <taxon>Streptomycetaceae</taxon>
        <taxon>Streptacidiphilus</taxon>
    </lineage>
</organism>
<accession>A0ABV6W3L6</accession>
<feature type="region of interest" description="Disordered" evidence="1">
    <location>
        <begin position="457"/>
        <end position="499"/>
    </location>
</feature>
<feature type="signal peptide" evidence="3">
    <location>
        <begin position="1"/>
        <end position="32"/>
    </location>
</feature>
<evidence type="ECO:0000313" key="5">
    <source>
        <dbReference type="Proteomes" id="UP001592531"/>
    </source>
</evidence>
<protein>
    <recommendedName>
        <fullName evidence="6">LPXTG cell wall anchor domain-containing protein</fullName>
    </recommendedName>
</protein>
<feature type="compositionally biased region" description="Low complexity" evidence="1">
    <location>
        <begin position="463"/>
        <end position="493"/>
    </location>
</feature>
<keyword evidence="2" id="KW-0812">Transmembrane</keyword>
<comment type="caution">
    <text evidence="4">The sequence shown here is derived from an EMBL/GenBank/DDBJ whole genome shotgun (WGS) entry which is preliminary data.</text>
</comment>
<keyword evidence="3" id="KW-0732">Signal</keyword>
<evidence type="ECO:0000256" key="2">
    <source>
        <dbReference type="SAM" id="Phobius"/>
    </source>
</evidence>
<feature type="transmembrane region" description="Helical" evidence="2">
    <location>
        <begin position="505"/>
        <end position="524"/>
    </location>
</feature>
<keyword evidence="5" id="KW-1185">Reference proteome</keyword>
<proteinExistence type="predicted"/>
<evidence type="ECO:0000313" key="4">
    <source>
        <dbReference type="EMBL" id="MFC1420574.1"/>
    </source>
</evidence>
<dbReference type="Proteomes" id="UP001592531">
    <property type="component" value="Unassembled WGS sequence"/>
</dbReference>
<feature type="chain" id="PRO_5046398140" description="LPXTG cell wall anchor domain-containing protein" evidence="3">
    <location>
        <begin position="33"/>
        <end position="534"/>
    </location>
</feature>
<reference evidence="4 5" key="1">
    <citation type="submission" date="2024-09" db="EMBL/GenBank/DDBJ databases">
        <authorList>
            <person name="Lee S.D."/>
        </authorList>
    </citation>
    <scope>NUCLEOTIDE SEQUENCE [LARGE SCALE GENOMIC DNA]</scope>
    <source>
        <strain evidence="4 5">N8-3</strain>
    </source>
</reference>
<evidence type="ECO:0000256" key="1">
    <source>
        <dbReference type="SAM" id="MobiDB-lite"/>
    </source>
</evidence>
<sequence length="534" mass="54172">MGQTGIRRTLGVLAAVATASTAVLVGAGTAFASDQLNMGEGEYGLTLPTAVNGTSVEKVLHVWASHDQGGEIPTATLTVDVSGLNGVATVDWPANCTHSGSTGTCTLEHLPGANEPEQYLGLGLKADPKAAAGAKGSIGLKLTAPGYDAVEDSSDIQVGSGADMTIQQLPTLTHVKVGSTLSEPIEWSNTGNETAPSSVLTFQTTAGLQYKQSFSNCLYSKPDGSLKMVTAVCTVNQPLAPGKALRLTSDIKVGVTKEARYALMSAAVLPPGDANTDTRGYAKGTGAALTAEAVVSAAIRPQVADINPRDSYTELDITADNTADFAAVGTSLKGNKGQTVSVTVGARNNGPALIYDRSGGEGTGGYKVTFPAGATVTKIPSDCTLDNRTGVKGRGPYNCPSDYVQGPGYQKLVTFKVRLDAQLHDAKGTVALDNEYSYITGKPASYDWDKNPADDSAPIVFNGPATKPSAGTTATASGSASAAAPAPTSAQGGDLAQSGGGSDSLPLGIAGAAAVAIGAGAVVFTRRRRAGVHH</sequence>
<evidence type="ECO:0008006" key="6">
    <source>
        <dbReference type="Google" id="ProtNLM"/>
    </source>
</evidence>
<keyword evidence="2" id="KW-0472">Membrane</keyword>
<keyword evidence="2" id="KW-1133">Transmembrane helix</keyword>
<gene>
    <name evidence="4" type="ORF">ACEZDE_28620</name>
</gene>
<dbReference type="EMBL" id="JBHFAB010000028">
    <property type="protein sequence ID" value="MFC1420574.1"/>
    <property type="molecule type" value="Genomic_DNA"/>
</dbReference>
<name>A0ABV6W3L6_9ACTN</name>
<evidence type="ECO:0000256" key="3">
    <source>
        <dbReference type="SAM" id="SignalP"/>
    </source>
</evidence>